<dbReference type="EMBL" id="NHYD01000282">
    <property type="protein sequence ID" value="PPQ94616.1"/>
    <property type="molecule type" value="Genomic_DNA"/>
</dbReference>
<organism evidence="1 2">
    <name type="scientific">Psilocybe cyanescens</name>
    <dbReference type="NCBI Taxonomy" id="93625"/>
    <lineage>
        <taxon>Eukaryota</taxon>
        <taxon>Fungi</taxon>
        <taxon>Dikarya</taxon>
        <taxon>Basidiomycota</taxon>
        <taxon>Agaricomycotina</taxon>
        <taxon>Agaricomycetes</taxon>
        <taxon>Agaricomycetidae</taxon>
        <taxon>Agaricales</taxon>
        <taxon>Agaricineae</taxon>
        <taxon>Strophariaceae</taxon>
        <taxon>Psilocybe</taxon>
    </lineage>
</organism>
<evidence type="ECO:0000313" key="2">
    <source>
        <dbReference type="Proteomes" id="UP000283269"/>
    </source>
</evidence>
<proteinExistence type="predicted"/>
<reference evidence="1 2" key="1">
    <citation type="journal article" date="2018" name="Evol. Lett.">
        <title>Horizontal gene cluster transfer increased hallucinogenic mushroom diversity.</title>
        <authorList>
            <person name="Reynolds H.T."/>
            <person name="Vijayakumar V."/>
            <person name="Gluck-Thaler E."/>
            <person name="Korotkin H.B."/>
            <person name="Matheny P.B."/>
            <person name="Slot J.C."/>
        </authorList>
    </citation>
    <scope>NUCLEOTIDE SEQUENCE [LARGE SCALE GENOMIC DNA]</scope>
    <source>
        <strain evidence="1 2">2631</strain>
    </source>
</reference>
<dbReference type="AlphaFoldDB" id="A0A409XV87"/>
<comment type="caution">
    <text evidence="1">The sequence shown here is derived from an EMBL/GenBank/DDBJ whole genome shotgun (WGS) entry which is preliminary data.</text>
</comment>
<dbReference type="Proteomes" id="UP000283269">
    <property type="component" value="Unassembled WGS sequence"/>
</dbReference>
<dbReference type="OrthoDB" id="2722301at2759"/>
<name>A0A409XV87_PSICY</name>
<protein>
    <submittedName>
        <fullName evidence="1">Uncharacterized protein</fullName>
    </submittedName>
</protein>
<dbReference type="InParanoid" id="A0A409XV87"/>
<accession>A0A409XV87</accession>
<evidence type="ECO:0000313" key="1">
    <source>
        <dbReference type="EMBL" id="PPQ94616.1"/>
    </source>
</evidence>
<keyword evidence="2" id="KW-1185">Reference proteome</keyword>
<gene>
    <name evidence="1" type="ORF">CVT25_011430</name>
</gene>
<sequence>MAVPGEPDNPLERITFWDAPSTVQWFRDRGYTLYQHEQYELYDEVLLSTLPSVAHEEGSPAEYPYAHYDLDSENPLRAIDYGVCQHCISLIEPEFLSAAQGKVAFAQDSLNRHVAINVVRANTEELAILHFLKQQDLDTLKNNCIILVQDILPVE</sequence>